<dbReference type="EMBL" id="MU857639">
    <property type="protein sequence ID" value="KAK4248321.1"/>
    <property type="molecule type" value="Genomic_DNA"/>
</dbReference>
<accession>A0AAN7CUV2</accession>
<evidence type="ECO:0000256" key="16">
    <source>
        <dbReference type="ARBA" id="ARBA00044713"/>
    </source>
</evidence>
<comment type="caution">
    <text evidence="23">The sequence shown here is derived from an EMBL/GenBank/DDBJ whole genome shotgun (WGS) entry which is preliminary data.</text>
</comment>
<dbReference type="EC" id="3.6.1.71" evidence="4"/>
<dbReference type="GO" id="GO:1990165">
    <property type="term" value="F:single-strand break-containing DNA binding"/>
    <property type="evidence" value="ECO:0007669"/>
    <property type="project" value="TreeGrafter"/>
</dbReference>
<gene>
    <name evidence="23" type="ORF">C7999DRAFT_13750</name>
</gene>
<dbReference type="GO" id="GO:0120108">
    <property type="term" value="F:DNA-3'-diphospho-5'-guanosine diphosphatase activity"/>
    <property type="evidence" value="ECO:0007669"/>
    <property type="project" value="UniProtKB-EC"/>
</dbReference>
<comment type="subcellular location">
    <subcellularLocation>
        <location evidence="2">Cytoplasm</location>
    </subcellularLocation>
    <subcellularLocation>
        <location evidence="1">Nucleus</location>
    </subcellularLocation>
</comment>
<organism evidence="23 24">
    <name type="scientific">Corynascus novoguineensis</name>
    <dbReference type="NCBI Taxonomy" id="1126955"/>
    <lineage>
        <taxon>Eukaryota</taxon>
        <taxon>Fungi</taxon>
        <taxon>Dikarya</taxon>
        <taxon>Ascomycota</taxon>
        <taxon>Pezizomycotina</taxon>
        <taxon>Sordariomycetes</taxon>
        <taxon>Sordariomycetidae</taxon>
        <taxon>Sordariales</taxon>
        <taxon>Chaetomiaceae</taxon>
        <taxon>Corynascus</taxon>
    </lineage>
</organism>
<dbReference type="GO" id="GO:0008270">
    <property type="term" value="F:zinc ion binding"/>
    <property type="evidence" value="ECO:0007669"/>
    <property type="project" value="UniProtKB-KW"/>
</dbReference>
<dbReference type="Pfam" id="PF16278">
    <property type="entry name" value="zf-C2HE"/>
    <property type="match status" value="1"/>
</dbReference>
<keyword evidence="6" id="KW-0479">Metal-binding</keyword>
<keyword evidence="8" id="KW-0863">Zinc-finger</keyword>
<evidence type="ECO:0000313" key="24">
    <source>
        <dbReference type="Proteomes" id="UP001303647"/>
    </source>
</evidence>
<dbReference type="Gene3D" id="3.30.428.10">
    <property type="entry name" value="HIT-like"/>
    <property type="match status" value="1"/>
</dbReference>
<dbReference type="GO" id="GO:0033699">
    <property type="term" value="F:DNA 5'-adenosine monophosphate hydrolase activity"/>
    <property type="evidence" value="ECO:0007669"/>
    <property type="project" value="UniProtKB-EC"/>
</dbReference>
<dbReference type="GO" id="GO:0003697">
    <property type="term" value="F:single-stranded DNA binding"/>
    <property type="evidence" value="ECO:0007669"/>
    <property type="project" value="TreeGrafter"/>
</dbReference>
<evidence type="ECO:0000256" key="4">
    <source>
        <dbReference type="ARBA" id="ARBA00012496"/>
    </source>
</evidence>
<evidence type="ECO:0000256" key="18">
    <source>
        <dbReference type="ARBA" id="ARBA00068941"/>
    </source>
</evidence>
<dbReference type="Pfam" id="PF01230">
    <property type="entry name" value="HIT"/>
    <property type="match status" value="1"/>
</dbReference>
<dbReference type="InterPro" id="IPR032566">
    <property type="entry name" value="Znf-C2HE"/>
</dbReference>
<dbReference type="PANTHER" id="PTHR12486">
    <property type="entry name" value="APRATAXIN-RELATED"/>
    <property type="match status" value="1"/>
</dbReference>
<dbReference type="GO" id="GO:0030983">
    <property type="term" value="F:mismatched DNA binding"/>
    <property type="evidence" value="ECO:0007669"/>
    <property type="project" value="TreeGrafter"/>
</dbReference>
<reference evidence="23" key="1">
    <citation type="journal article" date="2023" name="Mol. Phylogenet. Evol.">
        <title>Genome-scale phylogeny and comparative genomics of the fungal order Sordariales.</title>
        <authorList>
            <person name="Hensen N."/>
            <person name="Bonometti L."/>
            <person name="Westerberg I."/>
            <person name="Brannstrom I.O."/>
            <person name="Guillou S."/>
            <person name="Cros-Aarteil S."/>
            <person name="Calhoun S."/>
            <person name="Haridas S."/>
            <person name="Kuo A."/>
            <person name="Mondo S."/>
            <person name="Pangilinan J."/>
            <person name="Riley R."/>
            <person name="LaButti K."/>
            <person name="Andreopoulos B."/>
            <person name="Lipzen A."/>
            <person name="Chen C."/>
            <person name="Yan M."/>
            <person name="Daum C."/>
            <person name="Ng V."/>
            <person name="Clum A."/>
            <person name="Steindorff A."/>
            <person name="Ohm R.A."/>
            <person name="Martin F."/>
            <person name="Silar P."/>
            <person name="Natvig D.O."/>
            <person name="Lalanne C."/>
            <person name="Gautier V."/>
            <person name="Ament-Velasquez S.L."/>
            <person name="Kruys A."/>
            <person name="Hutchinson M.I."/>
            <person name="Powell A.J."/>
            <person name="Barry K."/>
            <person name="Miller A.N."/>
            <person name="Grigoriev I.V."/>
            <person name="Debuchy R."/>
            <person name="Gladieux P."/>
            <person name="Hiltunen Thoren M."/>
            <person name="Johannesson H."/>
        </authorList>
    </citation>
    <scope>NUCLEOTIDE SEQUENCE</scope>
    <source>
        <strain evidence="23">CBS 359.72</strain>
    </source>
</reference>
<evidence type="ECO:0000256" key="6">
    <source>
        <dbReference type="ARBA" id="ARBA00022723"/>
    </source>
</evidence>
<dbReference type="GO" id="GO:0003725">
    <property type="term" value="F:double-stranded RNA binding"/>
    <property type="evidence" value="ECO:0007669"/>
    <property type="project" value="TreeGrafter"/>
</dbReference>
<feature type="domain" description="HIT" evidence="21">
    <location>
        <begin position="94"/>
        <end position="226"/>
    </location>
</feature>
<evidence type="ECO:0000256" key="1">
    <source>
        <dbReference type="ARBA" id="ARBA00004123"/>
    </source>
</evidence>
<evidence type="ECO:0000313" key="23">
    <source>
        <dbReference type="EMBL" id="KAK4248321.1"/>
    </source>
</evidence>
<keyword evidence="10" id="KW-0862">Zinc</keyword>
<dbReference type="InterPro" id="IPR036265">
    <property type="entry name" value="HIT-like_sf"/>
</dbReference>
<evidence type="ECO:0000256" key="8">
    <source>
        <dbReference type="ARBA" id="ARBA00022771"/>
    </source>
</evidence>
<feature type="compositionally biased region" description="Low complexity" evidence="20">
    <location>
        <begin position="28"/>
        <end position="41"/>
    </location>
</feature>
<evidence type="ECO:0000256" key="3">
    <source>
        <dbReference type="ARBA" id="ARBA00012495"/>
    </source>
</evidence>
<keyword evidence="13" id="KW-0539">Nucleus</keyword>
<comment type="catalytic activity">
    <reaction evidence="16">
        <text>a 5'-end adenosine-5'-diphospho-5'-ribonucleoside-2'-deoxyribonucleotide-DNA + H2O = a 5'-end 5'-phospho-ribonucleoside-2'-deoxyribonucleotide-DNA + AMP + 2 H(+)</text>
        <dbReference type="Rhea" id="RHEA:52132"/>
        <dbReference type="Rhea" id="RHEA-COMP:13182"/>
        <dbReference type="Rhea" id="RHEA-COMP:13183"/>
        <dbReference type="ChEBI" id="CHEBI:15377"/>
        <dbReference type="ChEBI" id="CHEBI:15378"/>
        <dbReference type="ChEBI" id="CHEBI:136414"/>
        <dbReference type="ChEBI" id="CHEBI:136415"/>
        <dbReference type="ChEBI" id="CHEBI:456215"/>
        <dbReference type="EC" id="3.6.1.71"/>
    </reaction>
</comment>
<evidence type="ECO:0000256" key="12">
    <source>
        <dbReference type="ARBA" id="ARBA00023204"/>
    </source>
</evidence>
<evidence type="ECO:0000256" key="20">
    <source>
        <dbReference type="SAM" id="MobiDB-lite"/>
    </source>
</evidence>
<evidence type="ECO:0000256" key="14">
    <source>
        <dbReference type="ARBA" id="ARBA00024601"/>
    </source>
</evidence>
<evidence type="ECO:0000259" key="21">
    <source>
        <dbReference type="Pfam" id="PF01230"/>
    </source>
</evidence>
<dbReference type="InterPro" id="IPR019808">
    <property type="entry name" value="Histidine_triad_CS"/>
</dbReference>
<keyword evidence="5" id="KW-0963">Cytoplasm</keyword>
<protein>
    <recommendedName>
        <fullName evidence="18">Aprataxin-like protein</fullName>
        <ecNumber evidence="4">3.6.1.71</ecNumber>
        <ecNumber evidence="3">3.6.1.72</ecNumber>
    </recommendedName>
    <alternativeName>
        <fullName evidence="19">Hit family protein 3</fullName>
    </alternativeName>
</protein>
<evidence type="ECO:0000256" key="5">
    <source>
        <dbReference type="ARBA" id="ARBA00022490"/>
    </source>
</evidence>
<evidence type="ECO:0000259" key="22">
    <source>
        <dbReference type="Pfam" id="PF16278"/>
    </source>
</evidence>
<comment type="catalytic activity">
    <reaction evidence="14">
        <text>a 3'-end 2'-deoxyribonucleotide-3'-diphospho-5'-guanosine-DNA + H2O = a 3'-end 2'-deoxyribonucleotide 3'-phosphate-DNA + GMP + 2 H(+)</text>
        <dbReference type="Rhea" id="RHEA:52140"/>
        <dbReference type="Rhea" id="RHEA-COMP:13186"/>
        <dbReference type="Rhea" id="RHEA-COMP:13187"/>
        <dbReference type="ChEBI" id="CHEBI:15377"/>
        <dbReference type="ChEBI" id="CHEBI:15378"/>
        <dbReference type="ChEBI" id="CHEBI:58115"/>
        <dbReference type="ChEBI" id="CHEBI:136419"/>
        <dbReference type="ChEBI" id="CHEBI:136420"/>
        <dbReference type="EC" id="3.6.1.72"/>
    </reaction>
</comment>
<dbReference type="EC" id="3.6.1.72" evidence="3"/>
<feature type="domain" description="Aprataxin C2HE/C2H2/C2HC zinc finger" evidence="22">
    <location>
        <begin position="241"/>
        <end position="299"/>
    </location>
</feature>
<dbReference type="PROSITE" id="PS00892">
    <property type="entry name" value="HIT_1"/>
    <property type="match status" value="1"/>
</dbReference>
<dbReference type="GO" id="GO:0005634">
    <property type="term" value="C:nucleus"/>
    <property type="evidence" value="ECO:0007669"/>
    <property type="project" value="UniProtKB-SubCell"/>
</dbReference>
<proteinExistence type="predicted"/>
<keyword evidence="12" id="KW-0234">DNA repair</keyword>
<dbReference type="AlphaFoldDB" id="A0AAN7CUV2"/>
<keyword evidence="11" id="KW-0238">DNA-binding</keyword>
<dbReference type="InterPro" id="IPR011146">
    <property type="entry name" value="HIT-like"/>
</dbReference>
<keyword evidence="7" id="KW-0227">DNA damage</keyword>
<name>A0AAN7CUV2_9PEZI</name>
<feature type="compositionally biased region" description="Acidic residues" evidence="20">
    <location>
        <begin position="1"/>
        <end position="12"/>
    </location>
</feature>
<comment type="function">
    <text evidence="17">DNA-binding protein involved in single-strand DNA break repair, double-strand DNA break repair and base excision repair. Resolves abortive DNA ligation intermediates formed either at base excision sites, or when DNA ligases attempt to repair non-ligatable breaks induced by reactive oxygen species. Catalyzes the release of adenylate groups covalently linked to 5'-phosphate termini, resulting in the production of 5'-phosphate termini that can be efficiently rejoined. Likewise, catalyzes the release of 3'-linked guanosine (DNAppG) and inosine (DNAppI) from DNA, but has higher specific activity with 5'-linked adenosine (AppDNA).</text>
</comment>
<evidence type="ECO:0000256" key="19">
    <source>
        <dbReference type="ARBA" id="ARBA00076243"/>
    </source>
</evidence>
<feature type="compositionally biased region" description="Polar residues" evidence="20">
    <location>
        <begin position="18"/>
        <end position="27"/>
    </location>
</feature>
<dbReference type="PANTHER" id="PTHR12486:SF4">
    <property type="entry name" value="APRATAXIN"/>
    <property type="match status" value="1"/>
</dbReference>
<evidence type="ECO:0000256" key="15">
    <source>
        <dbReference type="ARBA" id="ARBA00044639"/>
    </source>
</evidence>
<reference evidence="23" key="2">
    <citation type="submission" date="2023-05" db="EMBL/GenBank/DDBJ databases">
        <authorList>
            <consortium name="Lawrence Berkeley National Laboratory"/>
            <person name="Steindorff A."/>
            <person name="Hensen N."/>
            <person name="Bonometti L."/>
            <person name="Westerberg I."/>
            <person name="Brannstrom I.O."/>
            <person name="Guillou S."/>
            <person name="Cros-Aarteil S."/>
            <person name="Calhoun S."/>
            <person name="Haridas S."/>
            <person name="Kuo A."/>
            <person name="Mondo S."/>
            <person name="Pangilinan J."/>
            <person name="Riley R."/>
            <person name="Labutti K."/>
            <person name="Andreopoulos B."/>
            <person name="Lipzen A."/>
            <person name="Chen C."/>
            <person name="Yanf M."/>
            <person name="Daum C."/>
            <person name="Ng V."/>
            <person name="Clum A."/>
            <person name="Ohm R."/>
            <person name="Martin F."/>
            <person name="Silar P."/>
            <person name="Natvig D."/>
            <person name="Lalanne C."/>
            <person name="Gautier V."/>
            <person name="Ament-Velasquez S.L."/>
            <person name="Kruys A."/>
            <person name="Hutchinson M.I."/>
            <person name="Powell A.J."/>
            <person name="Barry K."/>
            <person name="Miller A.N."/>
            <person name="Grigoriev I.V."/>
            <person name="Debuchy R."/>
            <person name="Gladieux P."/>
            <person name="Thoren M.H."/>
            <person name="Johannesson H."/>
        </authorList>
    </citation>
    <scope>NUCLEOTIDE SEQUENCE</scope>
    <source>
        <strain evidence="23">CBS 359.72</strain>
    </source>
</reference>
<evidence type="ECO:0000256" key="10">
    <source>
        <dbReference type="ARBA" id="ARBA00022833"/>
    </source>
</evidence>
<evidence type="ECO:0000256" key="13">
    <source>
        <dbReference type="ARBA" id="ARBA00023242"/>
    </source>
</evidence>
<dbReference type="GO" id="GO:0005737">
    <property type="term" value="C:cytoplasm"/>
    <property type="evidence" value="ECO:0007669"/>
    <property type="project" value="UniProtKB-SubCell"/>
</dbReference>
<feature type="region of interest" description="Disordered" evidence="20">
    <location>
        <begin position="1"/>
        <end position="43"/>
    </location>
</feature>
<dbReference type="GO" id="GO:0000012">
    <property type="term" value="P:single strand break repair"/>
    <property type="evidence" value="ECO:0007669"/>
    <property type="project" value="TreeGrafter"/>
</dbReference>
<sequence>MVDLAEDADDVPQPESAPLTTDQQQQDSPSATRATPSSPEPLAKRNAFTELMAPKPKAPISQAPQSLAHKASQVIRGVWRGALIEYIEHPERFPDQVLRVTDKTVLIKDAFPKATIHLLLLPRSPAHYLLHPHTAFDDSAFLAMMREEAAVATRLATAELARRLGPFSATNRARDEAMSRLCQEGDCDQQQHQLPPGRDYSRDIRVGTHAHPSMAHLHVHIISRDMHSERMRHRKHYNSFNTPFFVPLADYPLAADDVRRETGFQNGNLAKELVCWRCGKGFGNRFAELKRHLEDEFEKWRAE</sequence>
<evidence type="ECO:0000256" key="11">
    <source>
        <dbReference type="ARBA" id="ARBA00023125"/>
    </source>
</evidence>
<keyword evidence="24" id="KW-1185">Reference proteome</keyword>
<dbReference type="SUPFAM" id="SSF54197">
    <property type="entry name" value="HIT-like"/>
    <property type="match status" value="1"/>
</dbReference>
<evidence type="ECO:0000256" key="9">
    <source>
        <dbReference type="ARBA" id="ARBA00022801"/>
    </source>
</evidence>
<evidence type="ECO:0000256" key="17">
    <source>
        <dbReference type="ARBA" id="ARBA00059438"/>
    </source>
</evidence>
<evidence type="ECO:0000256" key="2">
    <source>
        <dbReference type="ARBA" id="ARBA00004496"/>
    </source>
</evidence>
<dbReference type="FunFam" id="3.30.428.10:FF:000017">
    <property type="entry name" value="Aprataxin-like protein"/>
    <property type="match status" value="1"/>
</dbReference>
<keyword evidence="9" id="KW-0378">Hydrolase</keyword>
<evidence type="ECO:0000256" key="7">
    <source>
        <dbReference type="ARBA" id="ARBA00022763"/>
    </source>
</evidence>
<dbReference type="Proteomes" id="UP001303647">
    <property type="component" value="Unassembled WGS sequence"/>
</dbReference>
<comment type="catalytic activity">
    <reaction evidence="15">
        <text>a 5'-end adenosine-5'-diphospho-5'-2'-deoxyribonucleoside-DNA + H2O = a 5'-end 5'-phospho-2'-deoxyribonucleoside-DNA + AMP + 2 H(+)</text>
        <dbReference type="Rhea" id="RHEA:52128"/>
        <dbReference type="Rhea" id="RHEA-COMP:13180"/>
        <dbReference type="Rhea" id="RHEA-COMP:13181"/>
        <dbReference type="ChEBI" id="CHEBI:15377"/>
        <dbReference type="ChEBI" id="CHEBI:15378"/>
        <dbReference type="ChEBI" id="CHEBI:136412"/>
        <dbReference type="ChEBI" id="CHEBI:136413"/>
        <dbReference type="ChEBI" id="CHEBI:456215"/>
        <dbReference type="EC" id="3.6.1.71"/>
    </reaction>
</comment>